<evidence type="ECO:0000256" key="1">
    <source>
        <dbReference type="ARBA" id="ARBA00022450"/>
    </source>
</evidence>
<dbReference type="EMBL" id="CACQ02008980">
    <property type="protein sequence ID" value="CCF46710.1"/>
    <property type="molecule type" value="Genomic_DNA"/>
</dbReference>
<proteinExistence type="predicted"/>
<evidence type="ECO:0000259" key="3">
    <source>
        <dbReference type="PROSITE" id="PS50075"/>
    </source>
</evidence>
<evidence type="ECO:0000256" key="2">
    <source>
        <dbReference type="ARBA" id="ARBA00022553"/>
    </source>
</evidence>
<dbReference type="PROSITE" id="PS50075">
    <property type="entry name" value="CARRIER"/>
    <property type="match status" value="1"/>
</dbReference>
<dbReference type="VEuPathDB" id="FungiDB:CH63R_07083"/>
<feature type="domain" description="Carrier" evidence="3">
    <location>
        <begin position="1"/>
        <end position="60"/>
    </location>
</feature>
<dbReference type="HOGENOM" id="CLU_203383_0_0_1"/>
<dbReference type="STRING" id="759273.H1W2J7"/>
<dbReference type="AlphaFoldDB" id="H1W2J7"/>
<dbReference type="Pfam" id="PF23297">
    <property type="entry name" value="ACP_SdgA_C"/>
    <property type="match status" value="1"/>
</dbReference>
<dbReference type="Gene3D" id="1.10.1200.10">
    <property type="entry name" value="ACP-like"/>
    <property type="match status" value="1"/>
</dbReference>
<evidence type="ECO:0000313" key="5">
    <source>
        <dbReference type="Proteomes" id="UP000007174"/>
    </source>
</evidence>
<name>H1W2J7_COLHI</name>
<dbReference type="SUPFAM" id="SSF47336">
    <property type="entry name" value="ACP-like"/>
    <property type="match status" value="1"/>
</dbReference>
<dbReference type="PROSITE" id="PS00012">
    <property type="entry name" value="PHOSPHOPANTETHEINE"/>
    <property type="match status" value="1"/>
</dbReference>
<organism evidence="4 5">
    <name type="scientific">Colletotrichum higginsianum (strain IMI 349063)</name>
    <name type="common">Crucifer anthracnose fungus</name>
    <dbReference type="NCBI Taxonomy" id="759273"/>
    <lineage>
        <taxon>Eukaryota</taxon>
        <taxon>Fungi</taxon>
        <taxon>Dikarya</taxon>
        <taxon>Ascomycota</taxon>
        <taxon>Pezizomycotina</taxon>
        <taxon>Sordariomycetes</taxon>
        <taxon>Hypocreomycetidae</taxon>
        <taxon>Glomerellales</taxon>
        <taxon>Glomerellaceae</taxon>
        <taxon>Colletotrichum</taxon>
        <taxon>Colletotrichum destructivum species complex</taxon>
    </lineage>
</organism>
<accession>H1W2J7</accession>
<sequence>MIDHEELDPSTRLEDLGLDSLVAVELRNFIRREWSVDLGLNQIVGGGTLASLMETIRSSQAEFAG</sequence>
<dbReference type="eggNOG" id="ENOG502RP9H">
    <property type="taxonomic scope" value="Eukaryota"/>
</dbReference>
<evidence type="ECO:0000313" key="4">
    <source>
        <dbReference type="EMBL" id="CCF46710.1"/>
    </source>
</evidence>
<gene>
    <name evidence="4" type="ORF">CH063_15380</name>
</gene>
<protein>
    <recommendedName>
        <fullName evidence="3">Carrier domain-containing protein</fullName>
    </recommendedName>
</protein>
<dbReference type="InterPro" id="IPR006162">
    <property type="entry name" value="Ppantetheine_attach_site"/>
</dbReference>
<dbReference type="InterPro" id="IPR036736">
    <property type="entry name" value="ACP-like_sf"/>
</dbReference>
<keyword evidence="2" id="KW-0597">Phosphoprotein</keyword>
<dbReference type="Proteomes" id="UP000007174">
    <property type="component" value="Unassembled WGS sequence"/>
</dbReference>
<reference evidence="5" key="1">
    <citation type="journal article" date="2012" name="Nat. Genet.">
        <title>Lifestyle transitions in plant pathogenic Colletotrichum fungi deciphered by genome and transcriptome analyses.</title>
        <authorList>
            <person name="O'Connell R.J."/>
            <person name="Thon M.R."/>
            <person name="Hacquard S."/>
            <person name="Amyotte S.G."/>
            <person name="Kleemann J."/>
            <person name="Torres M.F."/>
            <person name="Damm U."/>
            <person name="Buiate E.A."/>
            <person name="Epstein L."/>
            <person name="Alkan N."/>
            <person name="Altmueller J."/>
            <person name="Alvarado-Balderrama L."/>
            <person name="Bauser C.A."/>
            <person name="Becker C."/>
            <person name="Birren B.W."/>
            <person name="Chen Z."/>
            <person name="Choi J."/>
            <person name="Crouch J.A."/>
            <person name="Duvick J.P."/>
            <person name="Farman M.A."/>
            <person name="Gan P."/>
            <person name="Heiman D."/>
            <person name="Henrissat B."/>
            <person name="Howard R.J."/>
            <person name="Kabbage M."/>
            <person name="Koch C."/>
            <person name="Kracher B."/>
            <person name="Kubo Y."/>
            <person name="Law A.D."/>
            <person name="Lebrun M.-H."/>
            <person name="Lee Y.-H."/>
            <person name="Miyara I."/>
            <person name="Moore N."/>
            <person name="Neumann U."/>
            <person name="Nordstroem K."/>
            <person name="Panaccione D.G."/>
            <person name="Panstruga R."/>
            <person name="Place M."/>
            <person name="Proctor R.H."/>
            <person name="Prusky D."/>
            <person name="Rech G."/>
            <person name="Reinhardt R."/>
            <person name="Rollins J.A."/>
            <person name="Rounsley S."/>
            <person name="Schardl C.L."/>
            <person name="Schwartz D.C."/>
            <person name="Shenoy N."/>
            <person name="Shirasu K."/>
            <person name="Sikhakolli U.R."/>
            <person name="Stueber K."/>
            <person name="Sukno S.A."/>
            <person name="Sweigard J.A."/>
            <person name="Takano Y."/>
            <person name="Takahara H."/>
            <person name="Trail F."/>
            <person name="van der Does H.C."/>
            <person name="Voll L.M."/>
            <person name="Will I."/>
            <person name="Young S."/>
            <person name="Zeng Q."/>
            <person name="Zhang J."/>
            <person name="Zhou S."/>
            <person name="Dickman M.B."/>
            <person name="Schulze-Lefert P."/>
            <person name="Ver Loren van Themaat E."/>
            <person name="Ma L.-J."/>
            <person name="Vaillancourt L.J."/>
        </authorList>
    </citation>
    <scope>NUCLEOTIDE SEQUENCE [LARGE SCALE GENOMIC DNA]</scope>
    <source>
        <strain evidence="5">IMI 349063</strain>
    </source>
</reference>
<keyword evidence="1" id="KW-0596">Phosphopantetheine</keyword>
<dbReference type="InterPro" id="IPR009081">
    <property type="entry name" value="PP-bd_ACP"/>
</dbReference>